<dbReference type="Gene3D" id="3.40.50.150">
    <property type="entry name" value="Vaccinia Virus protein VP39"/>
    <property type="match status" value="1"/>
</dbReference>
<gene>
    <name evidence="3" type="ORF">GCM10009811_06510</name>
</gene>
<evidence type="ECO:0000256" key="2">
    <source>
        <dbReference type="SAM" id="MobiDB-lite"/>
    </source>
</evidence>
<dbReference type="SUPFAM" id="SSF53335">
    <property type="entry name" value="S-adenosyl-L-methionine-dependent methyltransferases"/>
    <property type="match status" value="1"/>
</dbReference>
<name>A0ABN2LCW5_9MICO</name>
<feature type="region of interest" description="Disordered" evidence="2">
    <location>
        <begin position="247"/>
        <end position="267"/>
    </location>
</feature>
<keyword evidence="1" id="KW-0620">Polyamine biosynthesis</keyword>
<organism evidence="3 4">
    <name type="scientific">Nostocoides veronense</name>
    <dbReference type="NCBI Taxonomy" id="330836"/>
    <lineage>
        <taxon>Bacteria</taxon>
        <taxon>Bacillati</taxon>
        <taxon>Actinomycetota</taxon>
        <taxon>Actinomycetes</taxon>
        <taxon>Micrococcales</taxon>
        <taxon>Intrasporangiaceae</taxon>
        <taxon>Nostocoides</taxon>
    </lineage>
</organism>
<evidence type="ECO:0000313" key="4">
    <source>
        <dbReference type="Proteomes" id="UP001499938"/>
    </source>
</evidence>
<dbReference type="PANTHER" id="PTHR43317">
    <property type="entry name" value="THERMOSPERMINE SYNTHASE ACAULIS5"/>
    <property type="match status" value="1"/>
</dbReference>
<comment type="caution">
    <text evidence="3">The sequence shown here is derived from an EMBL/GenBank/DDBJ whole genome shotgun (WGS) entry which is preliminary data.</text>
</comment>
<evidence type="ECO:0000313" key="3">
    <source>
        <dbReference type="EMBL" id="GAA1783877.1"/>
    </source>
</evidence>
<dbReference type="NCBIfam" id="NF037959">
    <property type="entry name" value="MFS_SpdSyn"/>
    <property type="match status" value="1"/>
</dbReference>
<evidence type="ECO:0000256" key="1">
    <source>
        <dbReference type="ARBA" id="ARBA00023115"/>
    </source>
</evidence>
<protein>
    <submittedName>
        <fullName evidence="3">Fused MFS/spermidine synthase</fullName>
    </submittedName>
</protein>
<accession>A0ABN2LCW5</accession>
<dbReference type="EMBL" id="BAAAPO010000010">
    <property type="protein sequence ID" value="GAA1783877.1"/>
    <property type="molecule type" value="Genomic_DNA"/>
</dbReference>
<dbReference type="Proteomes" id="UP001499938">
    <property type="component" value="Unassembled WGS sequence"/>
</dbReference>
<dbReference type="RefSeq" id="WP_344081241.1">
    <property type="nucleotide sequence ID" value="NZ_BAAAPO010000010.1"/>
</dbReference>
<keyword evidence="4" id="KW-1185">Reference proteome</keyword>
<dbReference type="PANTHER" id="PTHR43317:SF1">
    <property type="entry name" value="THERMOSPERMINE SYNTHASE ACAULIS5"/>
    <property type="match status" value="1"/>
</dbReference>
<sequence>MSLRFETDATGGVTVWLHGQPQSYVDPADPLLLAFEYVEQLAVALDVAAPEGERLAVTHVGGAGLTLARYVEATRPGSPQIVFEPDASLTEAVRRELPLSRGHRIRVRPLDGRSGLAGLADTSADVLVVDAFSDGQIPVELTTSDFYAETARVLRPAGLLAANLTDSPDRRYLARVFAAVGTAYPSCVVLGTHDVLKGRRFGNYVLVAGRSALPVGDLSRRCARTSAPTGLWDTARVAALARSARPSTDADPAVCPPAPDPGAWRVR</sequence>
<proteinExistence type="predicted"/>
<reference evidence="3 4" key="1">
    <citation type="journal article" date="2019" name="Int. J. Syst. Evol. Microbiol.">
        <title>The Global Catalogue of Microorganisms (GCM) 10K type strain sequencing project: providing services to taxonomists for standard genome sequencing and annotation.</title>
        <authorList>
            <consortium name="The Broad Institute Genomics Platform"/>
            <consortium name="The Broad Institute Genome Sequencing Center for Infectious Disease"/>
            <person name="Wu L."/>
            <person name="Ma J."/>
        </authorList>
    </citation>
    <scope>NUCLEOTIDE SEQUENCE [LARGE SCALE GENOMIC DNA]</scope>
    <source>
        <strain evidence="3 4">JCM 15592</strain>
    </source>
</reference>
<dbReference type="InterPro" id="IPR029063">
    <property type="entry name" value="SAM-dependent_MTases_sf"/>
</dbReference>